<reference evidence="7" key="1">
    <citation type="submission" date="2015-06" db="EMBL/GenBank/DDBJ databases">
        <title>Genetic Architecture Underlying Mating-Type Determination in the Yeast Leucosporidium scottii and the Evolution of Mating Systems in Basidiomycetes.</title>
        <authorList>
            <person name="Maia T.M."/>
            <person name="Lopes S."/>
            <person name="Almeida J.M.G.C.F."/>
            <person name="Rosa L.H."/>
            <person name="Sampaio J.P."/>
            <person name="Goncalves P."/>
            <person name="Coelho M.A."/>
        </authorList>
    </citation>
    <scope>NUCLEOTIDE SEQUENCE</scope>
</reference>
<dbReference type="PANTHER" id="PTHR43791:SF48">
    <property type="entry name" value="TRANSPORTER, PUTATIVE (AFU_ORTHOLOGUE AFUA_4G01000)-RELATED"/>
    <property type="match status" value="1"/>
</dbReference>
<comment type="subcellular location">
    <subcellularLocation>
        <location evidence="1">Membrane</location>
        <topology evidence="1">Multi-pass membrane protein</topology>
    </subcellularLocation>
</comment>
<evidence type="ECO:0008006" key="8">
    <source>
        <dbReference type="Google" id="ProtNLM"/>
    </source>
</evidence>
<dbReference type="Pfam" id="PF07690">
    <property type="entry name" value="MFS_1"/>
    <property type="match status" value="2"/>
</dbReference>
<evidence type="ECO:0000256" key="4">
    <source>
        <dbReference type="ARBA" id="ARBA00022989"/>
    </source>
</evidence>
<evidence type="ECO:0000313" key="7">
    <source>
        <dbReference type="EMBL" id="CRX79029.1"/>
    </source>
</evidence>
<feature type="transmembrane region" description="Helical" evidence="6">
    <location>
        <begin position="408"/>
        <end position="430"/>
    </location>
</feature>
<name>A0A0H5G9Q1_9BASI</name>
<dbReference type="GO" id="GO:0016020">
    <property type="term" value="C:membrane"/>
    <property type="evidence" value="ECO:0007669"/>
    <property type="project" value="UniProtKB-SubCell"/>
</dbReference>
<evidence type="ECO:0000256" key="5">
    <source>
        <dbReference type="ARBA" id="ARBA00023136"/>
    </source>
</evidence>
<feature type="transmembrane region" description="Helical" evidence="6">
    <location>
        <begin position="340"/>
        <end position="363"/>
    </location>
</feature>
<dbReference type="InterPro" id="IPR036259">
    <property type="entry name" value="MFS_trans_sf"/>
</dbReference>
<dbReference type="GO" id="GO:0022857">
    <property type="term" value="F:transmembrane transporter activity"/>
    <property type="evidence" value="ECO:0007669"/>
    <property type="project" value="InterPro"/>
</dbReference>
<keyword evidence="2" id="KW-0813">Transport</keyword>
<keyword evidence="4 6" id="KW-1133">Transmembrane helix</keyword>
<dbReference type="FunFam" id="1.20.1250.20:FF:000013">
    <property type="entry name" value="MFS general substrate transporter"/>
    <property type="match status" value="1"/>
</dbReference>
<evidence type="ECO:0000256" key="6">
    <source>
        <dbReference type="SAM" id="Phobius"/>
    </source>
</evidence>
<feature type="transmembrane region" description="Helical" evidence="6">
    <location>
        <begin position="316"/>
        <end position="334"/>
    </location>
</feature>
<dbReference type="Gene3D" id="1.20.1250.20">
    <property type="entry name" value="MFS general substrate transporter like domains"/>
    <property type="match status" value="1"/>
</dbReference>
<accession>A0A0H5G9Q1</accession>
<evidence type="ECO:0000256" key="3">
    <source>
        <dbReference type="ARBA" id="ARBA00022692"/>
    </source>
</evidence>
<dbReference type="EMBL" id="LN868506">
    <property type="protein sequence ID" value="CRX79029.1"/>
    <property type="molecule type" value="Genomic_DNA"/>
</dbReference>
<evidence type="ECO:0000256" key="2">
    <source>
        <dbReference type="ARBA" id="ARBA00022448"/>
    </source>
</evidence>
<organism evidence="7">
    <name type="scientific">Leucosporidium scottii</name>
    <dbReference type="NCBI Taxonomy" id="5278"/>
    <lineage>
        <taxon>Eukaryota</taxon>
        <taxon>Fungi</taxon>
        <taxon>Dikarya</taxon>
        <taxon>Basidiomycota</taxon>
        <taxon>Pucciniomycotina</taxon>
        <taxon>Microbotryomycetes</taxon>
        <taxon>Leucosporidiales</taxon>
        <taxon>Leucosporidium</taxon>
    </lineage>
</organism>
<keyword evidence="3 6" id="KW-0812">Transmembrane</keyword>
<dbReference type="PANTHER" id="PTHR43791">
    <property type="entry name" value="PERMEASE-RELATED"/>
    <property type="match status" value="1"/>
</dbReference>
<feature type="transmembrane region" description="Helical" evidence="6">
    <location>
        <begin position="375"/>
        <end position="396"/>
    </location>
</feature>
<keyword evidence="5 6" id="KW-0472">Membrane</keyword>
<feature type="transmembrane region" description="Helical" evidence="6">
    <location>
        <begin position="133"/>
        <end position="155"/>
    </location>
</feature>
<protein>
    <recommendedName>
        <fullName evidence="8">Major facilitator superfamily (MFS) profile domain-containing protein</fullName>
    </recommendedName>
</protein>
<dbReference type="SUPFAM" id="SSF103473">
    <property type="entry name" value="MFS general substrate transporter"/>
    <property type="match status" value="1"/>
</dbReference>
<dbReference type="InterPro" id="IPR011701">
    <property type="entry name" value="MFS"/>
</dbReference>
<dbReference type="AlphaFoldDB" id="A0A0H5G9Q1"/>
<evidence type="ECO:0000256" key="1">
    <source>
        <dbReference type="ARBA" id="ARBA00004141"/>
    </source>
</evidence>
<feature type="transmembrane region" description="Helical" evidence="6">
    <location>
        <begin position="176"/>
        <end position="199"/>
    </location>
</feature>
<sequence>MSSNTSLKGEEGISSAPKRDADVLIEDLAAKGHAVPFNMDSLDPKAEARLVRCERALLRLNVSAGARLERDLGMKGYDYNVALSCFYTSYIVAEIPSNILAKIVGPGRWLPLLTVAFGILSMCTAWVESFGSLIAVRFLLGAFEAGLLPGIAFYLSRFYRKDERILKLPPIGNIHSWRLIFFIEGIITTGLGIIAYFILTDRPEVASWLSVEEKRLSEARIKSENAGSVVAVERLKKQTILNGIFSINTWLLAFQFLWVNITVQGVSVFMPTIVKALYPNNSVIANQLKTVPPYVVGAAVNLALPYMAFKTKRRCYAMFAAAPLAIIGFALFLGSNSNNVKYAATFLVTSGAFPFGALCTGAASANASPDGARAAAIGTVVMIGNIGGLISTWTFTPNYAPRYVPGNAINLTGAILIFLLTGVMLGYQTWENKQRDKGRRDHRLEGLTHEQQALLGHKHPAFRYSY</sequence>
<feature type="transmembrane region" description="Helical" evidence="6">
    <location>
        <begin position="109"/>
        <end position="127"/>
    </location>
</feature>
<proteinExistence type="predicted"/>